<keyword evidence="4" id="KW-0862">Zinc</keyword>
<dbReference type="PANTHER" id="PTHR46481:SF10">
    <property type="entry name" value="ZINC FINGER BED DOMAIN-CONTAINING PROTEIN 39"/>
    <property type="match status" value="1"/>
</dbReference>
<dbReference type="GO" id="GO:0046983">
    <property type="term" value="F:protein dimerization activity"/>
    <property type="evidence" value="ECO:0007669"/>
    <property type="project" value="InterPro"/>
</dbReference>
<evidence type="ECO:0000256" key="2">
    <source>
        <dbReference type="ARBA" id="ARBA00022723"/>
    </source>
</evidence>
<sequence>MTILPPVQMSWVVELSKPKLDQSITCLSFTGRKGSRSYIHIQPQRSTELQPYNQLELTTQSGNDSDFKTLLLKMVVQPLNAVAGFLCSIKSLQPSLDTELNDSRIQAELQSLYSQKRMEVESAVKDASNLVLSAELWSSNEAMFYLTVSCHLITENWRQKSYVLDTAHLLNEHTPEYVQKQLLRISNEWSITENIQVVVTNVDGMKKVPHGYQWAYLPCFANTLNKMFKETIDYSDWKHLLRKCQRIVAFFHQNNKASESLRNYCFHINLKLTELTQITDLKWLPTLHMLKSILELWPAIFNVFATSRVDDLCLNENERKTLNDIVAVLNLLKKVTENIGNQEYSPISNIIPLVQNLQKELRNLVMMGNRIAQILSQKCDYHIGSIKKNNWFRVSTALDPQYKTCLLNDSGVEDVKTEIRSKMRENTHTVQSRYDFKSEEMILQKYWQINISENPLKFWSTNVEFKQLAPVARKYLTVVSTAIPMECVHQFEKSQIINRRSNLEPKNLSMILFLNAN</sequence>
<evidence type="ECO:0000256" key="4">
    <source>
        <dbReference type="ARBA" id="ARBA00022833"/>
    </source>
</evidence>
<comment type="caution">
    <text evidence="7">The sequence shown here is derived from an EMBL/GenBank/DDBJ whole genome shotgun (WGS) entry which is preliminary data.</text>
</comment>
<keyword evidence="8" id="KW-1185">Reference proteome</keyword>
<dbReference type="SUPFAM" id="SSF53098">
    <property type="entry name" value="Ribonuclease H-like"/>
    <property type="match status" value="1"/>
</dbReference>
<accession>A0A9W7TDZ1</accession>
<dbReference type="PANTHER" id="PTHR46481">
    <property type="entry name" value="ZINC FINGER BED DOMAIN-CONTAINING PROTEIN 4"/>
    <property type="match status" value="1"/>
</dbReference>
<dbReference type="AlphaFoldDB" id="A0A9W7TDZ1"/>
<evidence type="ECO:0000256" key="3">
    <source>
        <dbReference type="ARBA" id="ARBA00022771"/>
    </source>
</evidence>
<dbReference type="InterPro" id="IPR012337">
    <property type="entry name" value="RNaseH-like_sf"/>
</dbReference>
<keyword evidence="2" id="KW-0479">Metal-binding</keyword>
<name>A0A9W7TDZ1_TRIRA</name>
<keyword evidence="5" id="KW-0539">Nucleus</keyword>
<feature type="domain" description="HAT C-terminal dimerisation" evidence="6">
    <location>
        <begin position="445"/>
        <end position="516"/>
    </location>
</feature>
<evidence type="ECO:0000259" key="6">
    <source>
        <dbReference type="Pfam" id="PF05699"/>
    </source>
</evidence>
<dbReference type="InterPro" id="IPR052035">
    <property type="entry name" value="ZnF_BED_domain_contain"/>
</dbReference>
<dbReference type="Pfam" id="PF05699">
    <property type="entry name" value="Dimer_Tnp_hAT"/>
    <property type="match status" value="1"/>
</dbReference>
<gene>
    <name evidence="7" type="ORF">IRJ41_007282</name>
</gene>
<evidence type="ECO:0000256" key="5">
    <source>
        <dbReference type="ARBA" id="ARBA00023242"/>
    </source>
</evidence>
<evidence type="ECO:0000313" key="8">
    <source>
        <dbReference type="Proteomes" id="UP001059041"/>
    </source>
</evidence>
<dbReference type="GO" id="GO:0005634">
    <property type="term" value="C:nucleus"/>
    <property type="evidence" value="ECO:0007669"/>
    <property type="project" value="UniProtKB-SubCell"/>
</dbReference>
<dbReference type="EMBL" id="JAFHDT010000018">
    <property type="protein sequence ID" value="KAI7796828.1"/>
    <property type="molecule type" value="Genomic_DNA"/>
</dbReference>
<evidence type="ECO:0000313" key="7">
    <source>
        <dbReference type="EMBL" id="KAI7796828.1"/>
    </source>
</evidence>
<proteinExistence type="predicted"/>
<keyword evidence="3" id="KW-0863">Zinc-finger</keyword>
<organism evidence="7 8">
    <name type="scientific">Triplophysa rosa</name>
    <name type="common">Cave loach</name>
    <dbReference type="NCBI Taxonomy" id="992332"/>
    <lineage>
        <taxon>Eukaryota</taxon>
        <taxon>Metazoa</taxon>
        <taxon>Chordata</taxon>
        <taxon>Craniata</taxon>
        <taxon>Vertebrata</taxon>
        <taxon>Euteleostomi</taxon>
        <taxon>Actinopterygii</taxon>
        <taxon>Neopterygii</taxon>
        <taxon>Teleostei</taxon>
        <taxon>Ostariophysi</taxon>
        <taxon>Cypriniformes</taxon>
        <taxon>Nemacheilidae</taxon>
        <taxon>Triplophysa</taxon>
    </lineage>
</organism>
<dbReference type="GO" id="GO:0008270">
    <property type="term" value="F:zinc ion binding"/>
    <property type="evidence" value="ECO:0007669"/>
    <property type="project" value="UniProtKB-KW"/>
</dbReference>
<evidence type="ECO:0000256" key="1">
    <source>
        <dbReference type="ARBA" id="ARBA00004123"/>
    </source>
</evidence>
<reference evidence="7" key="1">
    <citation type="submission" date="2021-02" db="EMBL/GenBank/DDBJ databases">
        <title>Comparative genomics reveals that relaxation of natural selection precedes convergent phenotypic evolution of cavefish.</title>
        <authorList>
            <person name="Peng Z."/>
        </authorList>
    </citation>
    <scope>NUCLEOTIDE SEQUENCE</scope>
    <source>
        <tissue evidence="7">Muscle</tissue>
    </source>
</reference>
<comment type="subcellular location">
    <subcellularLocation>
        <location evidence="1">Nucleus</location>
    </subcellularLocation>
</comment>
<protein>
    <submittedName>
        <fullName evidence="7">Zinc finger BED domain-containing protein RICESLEEPER 1-like</fullName>
    </submittedName>
</protein>
<dbReference type="InterPro" id="IPR008906">
    <property type="entry name" value="HATC_C_dom"/>
</dbReference>
<dbReference type="Proteomes" id="UP001059041">
    <property type="component" value="Linkage Group LG18"/>
</dbReference>